<dbReference type="Gene3D" id="3.40.50.720">
    <property type="entry name" value="NAD(P)-binding Rossmann-like Domain"/>
    <property type="match status" value="1"/>
</dbReference>
<dbReference type="Proteomes" id="UP000193083">
    <property type="component" value="Unassembled WGS sequence"/>
</dbReference>
<name>A0A1X7PS49_9HYPH</name>
<dbReference type="InterPro" id="IPR036291">
    <property type="entry name" value="NAD(P)-bd_dom_sf"/>
</dbReference>
<keyword evidence="3" id="KW-1185">Reference proteome</keyword>
<dbReference type="PANTHER" id="PTHR42879">
    <property type="entry name" value="3-OXOACYL-(ACYL-CARRIER-PROTEIN) REDUCTASE"/>
    <property type="match status" value="1"/>
</dbReference>
<dbReference type="SUPFAM" id="SSF51735">
    <property type="entry name" value="NAD(P)-binding Rossmann-fold domains"/>
    <property type="match status" value="1"/>
</dbReference>
<dbReference type="AlphaFoldDB" id="A0A1X7PS49"/>
<dbReference type="PRINTS" id="PR00081">
    <property type="entry name" value="GDHRDH"/>
</dbReference>
<proteinExistence type="inferred from homology"/>
<comment type="similarity">
    <text evidence="1">Belongs to the short-chain dehydrogenases/reductases (SDR) family.</text>
</comment>
<evidence type="ECO:0000256" key="1">
    <source>
        <dbReference type="ARBA" id="ARBA00006484"/>
    </source>
</evidence>
<evidence type="ECO:0000313" key="3">
    <source>
        <dbReference type="Proteomes" id="UP000193083"/>
    </source>
</evidence>
<sequence length="266" mass="28082">MSNTPTGAAFPLSEARVLISGGTAGVGLATARRFAALGARHVTINGRTRERGEKARDAIARAFPDCKVHFIAADSCKTEQAVELARKAEEAMGGVDVLINTTVSAHPYPVLFHKIDINDIESMVLTQVMTHFLLSRAVMDGMRERERGVIINIASDAGKVTTPGEALIGAMMAAIIMFSRALAMEAKRSKIRVNCVTPSIIEGTLTHDTVMGGEFSGKLFAKAKEMARLGVVNAEDMADLITFLASPAAAKLSGQVISLNGGISAA</sequence>
<dbReference type="InterPro" id="IPR050259">
    <property type="entry name" value="SDR"/>
</dbReference>
<accession>A0A1X7PS49</accession>
<evidence type="ECO:0000313" key="2">
    <source>
        <dbReference type="EMBL" id="SMH54731.1"/>
    </source>
</evidence>
<dbReference type="InterPro" id="IPR002347">
    <property type="entry name" value="SDR_fam"/>
</dbReference>
<dbReference type="RefSeq" id="WP_085466784.1">
    <property type="nucleotide sequence ID" value="NZ_FXBL01000004.1"/>
</dbReference>
<dbReference type="Pfam" id="PF00106">
    <property type="entry name" value="adh_short"/>
    <property type="match status" value="1"/>
</dbReference>
<protein>
    <submittedName>
        <fullName evidence="2">3-oxoacyl-[acyl-carrier protein] reductase</fullName>
    </submittedName>
</protein>
<dbReference type="EMBL" id="FXBL01000004">
    <property type="protein sequence ID" value="SMH54731.1"/>
    <property type="molecule type" value="Genomic_DNA"/>
</dbReference>
<reference evidence="2 3" key="1">
    <citation type="submission" date="2017-04" db="EMBL/GenBank/DDBJ databases">
        <authorList>
            <person name="Afonso C.L."/>
            <person name="Miller P.J."/>
            <person name="Scott M.A."/>
            <person name="Spackman E."/>
            <person name="Goraichik I."/>
            <person name="Dimitrov K.M."/>
            <person name="Suarez D.L."/>
            <person name="Swayne D.E."/>
        </authorList>
    </citation>
    <scope>NUCLEOTIDE SEQUENCE [LARGE SCALE GENOMIC DNA]</scope>
    <source>
        <strain evidence="2 3">B5P</strain>
    </source>
</reference>
<organism evidence="2 3">
    <name type="scientific">Mesorhizobium australicum</name>
    <dbReference type="NCBI Taxonomy" id="536018"/>
    <lineage>
        <taxon>Bacteria</taxon>
        <taxon>Pseudomonadati</taxon>
        <taxon>Pseudomonadota</taxon>
        <taxon>Alphaproteobacteria</taxon>
        <taxon>Hyphomicrobiales</taxon>
        <taxon>Phyllobacteriaceae</taxon>
        <taxon>Mesorhizobium</taxon>
    </lineage>
</organism>
<dbReference type="OrthoDB" id="286404at2"/>
<dbReference type="CDD" id="cd05233">
    <property type="entry name" value="SDR_c"/>
    <property type="match status" value="1"/>
</dbReference>
<gene>
    <name evidence="2" type="ORF">SAMN02982922_5155</name>
</gene>